<dbReference type="InterPro" id="IPR035090">
    <property type="entry name" value="Pyridoxal_P_attach_site"/>
</dbReference>
<evidence type="ECO:0000256" key="9">
    <source>
        <dbReference type="RuleBase" id="RU000587"/>
    </source>
</evidence>
<dbReference type="NCBIfam" id="TIGR02093">
    <property type="entry name" value="P_ylase"/>
    <property type="match status" value="1"/>
</dbReference>
<keyword evidence="6 9" id="KW-0663">Pyridoxal phosphate</keyword>
<dbReference type="PANTHER" id="PTHR11468:SF3">
    <property type="entry name" value="GLYCOGEN PHOSPHORYLASE, LIVER FORM"/>
    <property type="match status" value="1"/>
</dbReference>
<evidence type="ECO:0000256" key="5">
    <source>
        <dbReference type="ARBA" id="ARBA00022679"/>
    </source>
</evidence>
<dbReference type="PIRSF" id="PIRSF000460">
    <property type="entry name" value="Pprylas_GlgP"/>
    <property type="match status" value="1"/>
</dbReference>
<accession>A0ABY3CB08</accession>
<keyword evidence="4 9" id="KW-0328">Glycosyltransferase</keyword>
<dbReference type="SUPFAM" id="SSF53756">
    <property type="entry name" value="UDP-Glycosyltransferase/glycogen phosphorylase"/>
    <property type="match status" value="1"/>
</dbReference>
<dbReference type="CDD" id="cd04300">
    <property type="entry name" value="GT35_Glycogen_Phosphorylase"/>
    <property type="match status" value="1"/>
</dbReference>
<dbReference type="Proteomes" id="UP000733744">
    <property type="component" value="Unassembled WGS sequence"/>
</dbReference>
<evidence type="ECO:0000256" key="3">
    <source>
        <dbReference type="ARBA" id="ARBA00006047"/>
    </source>
</evidence>
<proteinExistence type="inferred from homology"/>
<dbReference type="EC" id="2.4.1.1" evidence="9"/>
<keyword evidence="12" id="KW-1185">Reference proteome</keyword>
<comment type="function">
    <text evidence="8">Phosphorylase is an important allosteric enzyme in carbohydrate metabolism. Enzymes from different sources differ in their regulatory mechanisms and in their natural substrates. However, all known phosphorylases share catalytic and structural properties.</text>
</comment>
<keyword evidence="7 9" id="KW-0119">Carbohydrate metabolism</keyword>
<comment type="function">
    <text evidence="9">Allosteric enzyme that catalyzes the rate-limiting step in glycogen catabolism, the phosphorolytic cleavage of glycogen to produce glucose-1-phosphate, and plays a central role in maintaining cellular and organismal glucose homeostasis.</text>
</comment>
<dbReference type="PANTHER" id="PTHR11468">
    <property type="entry name" value="GLYCOGEN PHOSPHORYLASE"/>
    <property type="match status" value="1"/>
</dbReference>
<reference evidence="11 12" key="1">
    <citation type="journal article" date="2019" name="Antonie Van Leeuwenhoek">
        <title>Description of 'Ca. Methylobacter oryzae' KRF1, a novel species from the environmentally important Methylobacter clade 2.</title>
        <authorList>
            <person name="Khatri K."/>
            <person name="Mohite J.A."/>
            <person name="Pandit P.S."/>
            <person name="Bahulikar R."/>
            <person name="Rahalkar M.C."/>
        </authorList>
    </citation>
    <scope>NUCLEOTIDE SEQUENCE [LARGE SCALE GENOMIC DNA]</scope>
    <source>
        <strain evidence="11 12">KRF1</strain>
    </source>
</reference>
<comment type="catalytic activity">
    <reaction evidence="1 9">
        <text>[(1-&gt;4)-alpha-D-glucosyl](n) + phosphate = [(1-&gt;4)-alpha-D-glucosyl](n-1) + alpha-D-glucose 1-phosphate</text>
        <dbReference type="Rhea" id="RHEA:41732"/>
        <dbReference type="Rhea" id="RHEA-COMP:9584"/>
        <dbReference type="Rhea" id="RHEA-COMP:9586"/>
        <dbReference type="ChEBI" id="CHEBI:15444"/>
        <dbReference type="ChEBI" id="CHEBI:43474"/>
        <dbReference type="ChEBI" id="CHEBI:58601"/>
        <dbReference type="EC" id="2.4.1.1"/>
    </reaction>
</comment>
<protein>
    <recommendedName>
        <fullName evidence="9">Alpha-1,4 glucan phosphorylase</fullName>
        <ecNumber evidence="9">2.4.1.1</ecNumber>
    </recommendedName>
</protein>
<evidence type="ECO:0000256" key="2">
    <source>
        <dbReference type="ARBA" id="ARBA00001933"/>
    </source>
</evidence>
<evidence type="ECO:0000256" key="4">
    <source>
        <dbReference type="ARBA" id="ARBA00022676"/>
    </source>
</evidence>
<dbReference type="Pfam" id="PF00343">
    <property type="entry name" value="Phosphorylase"/>
    <property type="match status" value="1"/>
</dbReference>
<comment type="caution">
    <text evidence="11">The sequence shown here is derived from an EMBL/GenBank/DDBJ whole genome shotgun (WGS) entry which is preliminary data.</text>
</comment>
<dbReference type="RefSeq" id="WP_127030686.1">
    <property type="nucleotide sequence ID" value="NZ_RYFG02000089.1"/>
</dbReference>
<evidence type="ECO:0000313" key="12">
    <source>
        <dbReference type="Proteomes" id="UP000733744"/>
    </source>
</evidence>
<keyword evidence="5 9" id="KW-0808">Transferase</keyword>
<feature type="coiled-coil region" evidence="10">
    <location>
        <begin position="531"/>
        <end position="558"/>
    </location>
</feature>
<evidence type="ECO:0000256" key="6">
    <source>
        <dbReference type="ARBA" id="ARBA00022898"/>
    </source>
</evidence>
<dbReference type="Gene3D" id="3.40.50.2000">
    <property type="entry name" value="Glycogen Phosphorylase B"/>
    <property type="match status" value="2"/>
</dbReference>
<dbReference type="PROSITE" id="PS00102">
    <property type="entry name" value="PHOSPHORYLASE"/>
    <property type="match status" value="1"/>
</dbReference>
<gene>
    <name evidence="11" type="ORF">EKO24_009995</name>
</gene>
<evidence type="ECO:0000256" key="7">
    <source>
        <dbReference type="ARBA" id="ARBA00023277"/>
    </source>
</evidence>
<evidence type="ECO:0000313" key="11">
    <source>
        <dbReference type="EMBL" id="TRW95576.1"/>
    </source>
</evidence>
<evidence type="ECO:0000256" key="8">
    <source>
        <dbReference type="ARBA" id="ARBA00025174"/>
    </source>
</evidence>
<dbReference type="InterPro" id="IPR011833">
    <property type="entry name" value="Glycg_phsphrylas"/>
</dbReference>
<evidence type="ECO:0000256" key="1">
    <source>
        <dbReference type="ARBA" id="ARBA00001275"/>
    </source>
</evidence>
<dbReference type="EMBL" id="RYFG02000089">
    <property type="protein sequence ID" value="TRW95576.1"/>
    <property type="molecule type" value="Genomic_DNA"/>
</dbReference>
<evidence type="ECO:0000256" key="10">
    <source>
        <dbReference type="SAM" id="Coils"/>
    </source>
</evidence>
<sequence length="836" mass="95885">MPNKRFILSKPKSSITDVATLGVTKEDFIDDFKQYYVHSLGRDENFRSSPFYACEALSLAIRDRLMERWKTTHKTYNKMDSRRLYYLSMEFLMGRTLSNAMLNLGVTDEVTRAMHELGIVIEELVDRELDAGLGNGGLGRLAACFIDSCATLQLPVVGYGLRYEYGMFTQTIVNGEQIEKPDHWLRYGNVWEVERLEYSLRVKLGGHTEIQTDEQGRQRVCWISTNDVLAVPFDTPIPGFKNNTVNILRLWKAVATEEFNLDEFNAGGYAESVAAKVTAEHITMVLYPNDANENGKELRLRQQYFLASASLQDVIAHWIRQHGHDFSNFAKKNCFQLNDTHPSIAIAELMRLLMDVHGLSWTAAWGITGQTMAYTNHTLLPEALEKWPVQLMRRLLPRLMEIIFEINAHFMSEVAARWPGDRARLSRMSIIEEGTEQQVRMAYLAIVGSFSVNGVAQLHSQLLQQGLFRDFYELWPYKFNNKTNGVTPRRWLASCNPELAALITETIGDGWITHLDDLKKLEPYAEDAGFRNRWREIKQRAKQRLAEYKRQQQEGTDLSPEALFDVQVKRIHEYKRQILNVLHVIHLYDRIKRDETQNWVARCVLIGGKAAPGYAMAKRTIKLINNVAKVVNSDPDVGDKLTLFFLPDYRVSGMEMICPAADLSEQISTAGKEASGTGNMKLMMNGALTIGTLDGANIEIREEVGDENFFLFGLTEEQIEARRQHYDPVAIIDQDEDLQRVMNLLESGHFNQFEPGIFDELIASIKSKYDPWMTIADFRSYIDAQKRVETAYQDKDHWTRMSILNCANSGKFSTDRTINDYNRDIWKLEPVPVQYP</sequence>
<comment type="similarity">
    <text evidence="3 9">Belongs to the glycogen phosphorylase family.</text>
</comment>
<dbReference type="InterPro" id="IPR000811">
    <property type="entry name" value="Glyco_trans_35"/>
</dbReference>
<comment type="cofactor">
    <cofactor evidence="2 9">
        <name>pyridoxal 5'-phosphate</name>
        <dbReference type="ChEBI" id="CHEBI:597326"/>
    </cofactor>
</comment>
<organism evidence="11 12">
    <name type="scientific">Candidatus Methylobacter oryzae</name>
    <dbReference type="NCBI Taxonomy" id="2497749"/>
    <lineage>
        <taxon>Bacteria</taxon>
        <taxon>Pseudomonadati</taxon>
        <taxon>Pseudomonadota</taxon>
        <taxon>Gammaproteobacteria</taxon>
        <taxon>Methylococcales</taxon>
        <taxon>Methylococcaceae</taxon>
        <taxon>Methylobacter</taxon>
    </lineage>
</organism>
<name>A0ABY3CB08_9GAMM</name>
<keyword evidence="10" id="KW-0175">Coiled coil</keyword>